<keyword evidence="3 7" id="KW-0812">Transmembrane</keyword>
<dbReference type="InterPro" id="IPR010020">
    <property type="entry name" value="Integral_membrane_YCCS_YHJK"/>
</dbReference>
<evidence type="ECO:0000256" key="1">
    <source>
        <dbReference type="ARBA" id="ARBA00004651"/>
    </source>
</evidence>
<feature type="transmembrane region" description="Helical" evidence="7">
    <location>
        <begin position="434"/>
        <end position="450"/>
    </location>
</feature>
<keyword evidence="11" id="KW-1185">Reference proteome</keyword>
<dbReference type="PANTHER" id="PTHR30509">
    <property type="entry name" value="P-HYDROXYBENZOIC ACID EFFLUX PUMP SUBUNIT-RELATED"/>
    <property type="match status" value="1"/>
</dbReference>
<dbReference type="Pfam" id="PF12805">
    <property type="entry name" value="FUSC-like"/>
    <property type="match status" value="1"/>
</dbReference>
<keyword evidence="5 7" id="KW-0472">Membrane</keyword>
<feature type="domain" description="Integral membrane bound transporter" evidence="9">
    <location>
        <begin position="432"/>
        <end position="544"/>
    </location>
</feature>
<evidence type="ECO:0000256" key="2">
    <source>
        <dbReference type="ARBA" id="ARBA00022475"/>
    </source>
</evidence>
<dbReference type="Proteomes" id="UP000254209">
    <property type="component" value="Unassembled WGS sequence"/>
</dbReference>
<evidence type="ECO:0000313" key="10">
    <source>
        <dbReference type="EMBL" id="SSY80019.1"/>
    </source>
</evidence>
<dbReference type="PANTHER" id="PTHR30509:SF8">
    <property type="entry name" value="INNER MEMBRANE PROTEIN YCCS"/>
    <property type="match status" value="1"/>
</dbReference>
<keyword evidence="4 7" id="KW-1133">Transmembrane helix</keyword>
<dbReference type="NCBIfam" id="TIGR01666">
    <property type="entry name" value="YCCS"/>
    <property type="match status" value="1"/>
</dbReference>
<feature type="transmembrane region" description="Helical" evidence="7">
    <location>
        <begin position="132"/>
        <end position="157"/>
    </location>
</feature>
<dbReference type="AlphaFoldDB" id="A0A376BT06"/>
<feature type="transmembrane region" description="Helical" evidence="7">
    <location>
        <begin position="482"/>
        <end position="499"/>
    </location>
</feature>
<comment type="similarity">
    <text evidence="6">Belongs to the YccS/YhfK family.</text>
</comment>
<proteinExistence type="inferred from homology"/>
<dbReference type="InterPro" id="IPR032692">
    <property type="entry name" value="YccS_N"/>
</dbReference>
<organism evidence="10 11">
    <name type="scientific">Alysiella crassa</name>
    <dbReference type="NCBI Taxonomy" id="153491"/>
    <lineage>
        <taxon>Bacteria</taxon>
        <taxon>Pseudomonadati</taxon>
        <taxon>Pseudomonadota</taxon>
        <taxon>Betaproteobacteria</taxon>
        <taxon>Neisseriales</taxon>
        <taxon>Neisseriaceae</taxon>
        <taxon>Alysiella</taxon>
    </lineage>
</organism>
<feature type="transmembrane region" description="Helical" evidence="7">
    <location>
        <begin position="85"/>
        <end position="103"/>
    </location>
</feature>
<dbReference type="NCBIfam" id="TIGR01667">
    <property type="entry name" value="YCCS_YHFK"/>
    <property type="match status" value="1"/>
</dbReference>
<gene>
    <name evidence="10" type="primary">yccS</name>
    <name evidence="10" type="ORF">NCTC10283_01573</name>
</gene>
<evidence type="ECO:0000256" key="3">
    <source>
        <dbReference type="ARBA" id="ARBA00022692"/>
    </source>
</evidence>
<evidence type="ECO:0000256" key="7">
    <source>
        <dbReference type="SAM" id="Phobius"/>
    </source>
</evidence>
<feature type="transmembrane region" description="Helical" evidence="7">
    <location>
        <begin position="62"/>
        <end position="79"/>
    </location>
</feature>
<protein>
    <submittedName>
        <fullName evidence="10">Inner membrane protein yccS</fullName>
    </submittedName>
</protein>
<evidence type="ECO:0000259" key="9">
    <source>
        <dbReference type="Pfam" id="PF13515"/>
    </source>
</evidence>
<dbReference type="InterPro" id="IPR010019">
    <property type="entry name" value="Integral_membrane_YccS"/>
</dbReference>
<feature type="transmembrane region" description="Helical" evidence="7">
    <location>
        <begin position="530"/>
        <end position="552"/>
    </location>
</feature>
<evidence type="ECO:0000256" key="5">
    <source>
        <dbReference type="ARBA" id="ARBA00023136"/>
    </source>
</evidence>
<name>A0A376BT06_9NEIS</name>
<feature type="transmembrane region" description="Helical" evidence="7">
    <location>
        <begin position="506"/>
        <end position="524"/>
    </location>
</feature>
<sequence>MKTPPINPKIIATLPVLLSSGVVTATVYHFGWWGLYLSPLILGILAGGLADLDNGFTGRLKNILFSMITFAFSSLAVQATFNQPILLVTTFTALAFIFTMFGAAGNRYRTIAFATLVVAVYTALSHDNNLKWYMNTGLMLCGALLHSLASLLVHILFPYRPVQENMANAYAALARYLDNKADFFDPDEVDFLEQKQIDLAMNHTQVITAFSVCQNALFYRMKGQHRHPRTTKMLRYYFIAQDIHERISSSHVHYQAFAEQMKHSDLIFRIQRLLRLQAQACRDFSGSLKTQTEYQYATKLQRATTGAECSLQHYAKQPHDNAIAPYRVQRLLDNIMHVSRQFSHLGTSDVESEEQKSSTMRDLKHRLWSPETGGFKGAWRALHKQATLESPVFRHAVRMAISVCLCCIFVYQIPNIPTNFLPLKLKMVDEQIHFGYWILLTAIYVCQPNYSATKKRLIQRILGTVAGVLVGAALLPLLNLTLKIKLILIVVMLSLFFLFRTNKHSFSTFFITIQAILGFSVAGYDVSAFFVPRVVDTVVGALISGAAVYFLWADWKYVGLDKTSAAAIRSNAGYLKAVLDELSQYSQIDSLEYRQARRLSQDRAASLSSVLSDMSGDPSKYGSRLQDGFLLLKINYSLISYIAALGAFRNKIQRDDDETVFMFPFFAAARKMVDLLNNVPTCTPDEFQAALIALQNDLEDLRPVAPALEYEDNSHTQNQVLWQQLVMMSELLQPCYDALHGLDEQEQLQAA</sequence>
<evidence type="ECO:0000313" key="11">
    <source>
        <dbReference type="Proteomes" id="UP000254209"/>
    </source>
</evidence>
<dbReference type="InterPro" id="IPR049453">
    <property type="entry name" value="Memb_transporter_dom"/>
</dbReference>
<feature type="domain" description="Integral membrane protein YccS N-terminal" evidence="8">
    <location>
        <begin position="62"/>
        <end position="342"/>
    </location>
</feature>
<dbReference type="Pfam" id="PF13515">
    <property type="entry name" value="FUSC_2"/>
    <property type="match status" value="1"/>
</dbReference>
<reference evidence="10 11" key="1">
    <citation type="submission" date="2018-06" db="EMBL/GenBank/DDBJ databases">
        <authorList>
            <consortium name="Pathogen Informatics"/>
            <person name="Doyle S."/>
        </authorList>
    </citation>
    <scope>NUCLEOTIDE SEQUENCE [LARGE SCALE GENOMIC DNA]</scope>
    <source>
        <strain evidence="10 11">NCTC10283</strain>
    </source>
</reference>
<evidence type="ECO:0000256" key="4">
    <source>
        <dbReference type="ARBA" id="ARBA00022989"/>
    </source>
</evidence>
<feature type="transmembrane region" description="Helical" evidence="7">
    <location>
        <begin position="396"/>
        <end position="414"/>
    </location>
</feature>
<feature type="transmembrane region" description="Helical" evidence="7">
    <location>
        <begin position="110"/>
        <end position="126"/>
    </location>
</feature>
<evidence type="ECO:0000256" key="6">
    <source>
        <dbReference type="ARBA" id="ARBA00043993"/>
    </source>
</evidence>
<dbReference type="RefSeq" id="WP_034291692.1">
    <property type="nucleotide sequence ID" value="NZ_CP091519.2"/>
</dbReference>
<dbReference type="EMBL" id="UFSO01000003">
    <property type="protein sequence ID" value="SSY80019.1"/>
    <property type="molecule type" value="Genomic_DNA"/>
</dbReference>
<dbReference type="GO" id="GO:0005886">
    <property type="term" value="C:plasma membrane"/>
    <property type="evidence" value="ECO:0007669"/>
    <property type="project" value="UniProtKB-SubCell"/>
</dbReference>
<dbReference type="OrthoDB" id="8670769at2"/>
<comment type="subcellular location">
    <subcellularLocation>
        <location evidence="1">Cell membrane</location>
        <topology evidence="1">Multi-pass membrane protein</topology>
    </subcellularLocation>
</comment>
<keyword evidence="2" id="KW-1003">Cell membrane</keyword>
<feature type="transmembrane region" description="Helical" evidence="7">
    <location>
        <begin position="34"/>
        <end position="50"/>
    </location>
</feature>
<dbReference type="STRING" id="1120980.GCA_000745955_00711"/>
<evidence type="ECO:0000259" key="8">
    <source>
        <dbReference type="Pfam" id="PF12805"/>
    </source>
</evidence>
<accession>A0A376BT06</accession>